<organism evidence="1 2">
    <name type="scientific">Caerostris extrusa</name>
    <name type="common">Bark spider</name>
    <name type="synonym">Caerostris bankana</name>
    <dbReference type="NCBI Taxonomy" id="172846"/>
    <lineage>
        <taxon>Eukaryota</taxon>
        <taxon>Metazoa</taxon>
        <taxon>Ecdysozoa</taxon>
        <taxon>Arthropoda</taxon>
        <taxon>Chelicerata</taxon>
        <taxon>Arachnida</taxon>
        <taxon>Araneae</taxon>
        <taxon>Araneomorphae</taxon>
        <taxon>Entelegynae</taxon>
        <taxon>Araneoidea</taxon>
        <taxon>Araneidae</taxon>
        <taxon>Caerostris</taxon>
    </lineage>
</organism>
<sequence>MIHIKDQSDLVDTRAAELGIGQANRKTSLSKPNWARQMRRNVLQLGLRKSSSTITTPSLG</sequence>
<accession>A0AAV4TGZ1</accession>
<keyword evidence="2" id="KW-1185">Reference proteome</keyword>
<dbReference type="EMBL" id="BPLR01011178">
    <property type="protein sequence ID" value="GIY44677.1"/>
    <property type="molecule type" value="Genomic_DNA"/>
</dbReference>
<protein>
    <submittedName>
        <fullName evidence="1">Uncharacterized protein</fullName>
    </submittedName>
</protein>
<dbReference type="Proteomes" id="UP001054945">
    <property type="component" value="Unassembled WGS sequence"/>
</dbReference>
<feature type="non-terminal residue" evidence="1">
    <location>
        <position position="60"/>
    </location>
</feature>
<evidence type="ECO:0000313" key="1">
    <source>
        <dbReference type="EMBL" id="GIY44677.1"/>
    </source>
</evidence>
<gene>
    <name evidence="1" type="ORF">CEXT_435651</name>
</gene>
<dbReference type="AlphaFoldDB" id="A0AAV4TGZ1"/>
<comment type="caution">
    <text evidence="1">The sequence shown here is derived from an EMBL/GenBank/DDBJ whole genome shotgun (WGS) entry which is preliminary data.</text>
</comment>
<name>A0AAV4TGZ1_CAEEX</name>
<reference evidence="1 2" key="1">
    <citation type="submission" date="2021-06" db="EMBL/GenBank/DDBJ databases">
        <title>Caerostris extrusa draft genome.</title>
        <authorList>
            <person name="Kono N."/>
            <person name="Arakawa K."/>
        </authorList>
    </citation>
    <scope>NUCLEOTIDE SEQUENCE [LARGE SCALE GENOMIC DNA]</scope>
</reference>
<proteinExistence type="predicted"/>
<evidence type="ECO:0000313" key="2">
    <source>
        <dbReference type="Proteomes" id="UP001054945"/>
    </source>
</evidence>